<dbReference type="PATRIC" id="fig|1561003.3.peg.253"/>
<protein>
    <submittedName>
        <fullName evidence="1">Uncharacterized protein</fullName>
    </submittedName>
</protein>
<accession>A0A0S4M2J8</accession>
<dbReference type="RefSeq" id="WP_092342836.1">
    <property type="nucleotide sequence ID" value="NZ_LN906597.1"/>
</dbReference>
<organism evidence="1 2">
    <name type="scientific">Candidatus Ichthyocystis hellenicum</name>
    <dbReference type="NCBI Taxonomy" id="1561003"/>
    <lineage>
        <taxon>Bacteria</taxon>
        <taxon>Pseudomonadati</taxon>
        <taxon>Pseudomonadota</taxon>
        <taxon>Betaproteobacteria</taxon>
        <taxon>Burkholderiales</taxon>
        <taxon>Candidatus Ichthyocystis</taxon>
    </lineage>
</organism>
<evidence type="ECO:0000313" key="2">
    <source>
        <dbReference type="Proteomes" id="UP000198651"/>
    </source>
</evidence>
<dbReference type="EMBL" id="LN906597">
    <property type="protein sequence ID" value="CUT17106.1"/>
    <property type="molecule type" value="Genomic_DNA"/>
</dbReference>
<evidence type="ECO:0000313" key="1">
    <source>
        <dbReference type="EMBL" id="CUT17106.1"/>
    </source>
</evidence>
<sequence>MHKTLSPLSLEELAIGTIFGISKKKSIEQLMHLSHKEAIELIVTLNNNRAMRTKYESALGVCNNTQLTQVRQNNSKLFCNDFRNLDNYPELVSITSLKHHINKIINEYDNNLSKTLPPKHENNSNHPICQLLYTENTVDIIKNYREKRNEILSLPPPPTNELLPDLQSQEKISYYYDPLIFLETRRYCDYIGPSYQCMNLFIEIIINPILESSSTIFVYSRNLISSLARSRKHIRKQTYYLFMALLSQIKTYASSFQKLAYKKLSEKTRRSSGLDSNLNLAPINDEKSILMSLHIVICLRNLIKCIHTLKKKFFPILELHNYIPAENIIGVFIDKVIKLSAEIKTVHEIMTTEKRNASIVNVLGEEPSAWIMEIEKRESDILLSKIEIEKISSFLTAKYPPLIMSRKFVISYLLDKINSNSNTNKLIEELTKEIKEMELFLVKLTPSKVKHLQ</sequence>
<reference evidence="2" key="1">
    <citation type="submission" date="2015-11" db="EMBL/GenBank/DDBJ databases">
        <authorList>
            <person name="Seth-Smith H.M.B."/>
        </authorList>
    </citation>
    <scope>NUCLEOTIDE SEQUENCE [LARGE SCALE GENOMIC DNA]</scope>
    <source>
        <strain evidence="2">2013Ark11</strain>
    </source>
</reference>
<dbReference type="Proteomes" id="UP000198651">
    <property type="component" value="Chromosome I"/>
</dbReference>
<name>A0A0S4M2J8_9BURK</name>
<proteinExistence type="predicted"/>
<gene>
    <name evidence="1" type="ORF">Ark11_0249</name>
</gene>
<dbReference type="OrthoDB" id="9870508at2"/>
<dbReference type="AlphaFoldDB" id="A0A0S4M2J8"/>
<keyword evidence="2" id="KW-1185">Reference proteome</keyword>